<evidence type="ECO:0000313" key="8">
    <source>
        <dbReference type="EMBL" id="SPC96827.1"/>
    </source>
</evidence>
<dbReference type="PRINTS" id="PR00783">
    <property type="entry name" value="MINTRINSICP"/>
</dbReference>
<evidence type="ECO:0000256" key="1">
    <source>
        <dbReference type="ARBA" id="ARBA00004141"/>
    </source>
</evidence>
<evidence type="ECO:0000256" key="6">
    <source>
        <dbReference type="SAM" id="MobiDB-lite"/>
    </source>
</evidence>
<dbReference type="GO" id="GO:0016020">
    <property type="term" value="C:membrane"/>
    <property type="evidence" value="ECO:0007669"/>
    <property type="project" value="UniProtKB-SubCell"/>
</dbReference>
<evidence type="ECO:0000256" key="7">
    <source>
        <dbReference type="SAM" id="Phobius"/>
    </source>
</evidence>
<feature type="transmembrane region" description="Helical" evidence="7">
    <location>
        <begin position="208"/>
        <end position="229"/>
    </location>
</feature>
<sequence length="429" mass="46240">MVNDQRKTIHHSISQSPENVEESWSSTPPSGPRRVVQRSTTNSVTKKRSAAAPAAANDEGSDEEDEARLKRLRNLPWPPKSVPSEAGNDEKPAGYFLYPLVTVDLSTNQSTAAPAGTKMIIKVRVQTTRVVSAGCLKTRNFKTGAMDVAVVSSGADQGFSKSFEKTGRKSPRTTFFASIGGDEIFSSDLKKEPPDSYDRLIPSYSSRFWCSSFAFFFLLAIIPLSGGFLNPSVTFIAALMGVVTLVRACVYVLGQCIGSIMGFLLIKCVMSHDIVVKYMLGGCTINDNGNGISLGGALMLEFVCTFVVLLLGITVAFDKKRSKELGVTMVCVVIAASLAIAVYVSIVVTGQPGYAGAGLNPARCLGPALIQGGQLWYGHWVFWLGPFLACIVYYGFSKTFPREGLVSVGEHDIMKLARTCFEGTGTPNY</sequence>
<keyword evidence="3 7" id="KW-1133">Transmembrane helix</keyword>
<dbReference type="InterPro" id="IPR000425">
    <property type="entry name" value="MIP"/>
</dbReference>
<keyword evidence="2 5" id="KW-0812">Transmembrane</keyword>
<dbReference type="PANTHER" id="PTHR47002">
    <property type="entry name" value="AQUAPORIN-LIKE"/>
    <property type="match status" value="1"/>
</dbReference>
<dbReference type="Pfam" id="PF00230">
    <property type="entry name" value="MIP"/>
    <property type="match status" value="1"/>
</dbReference>
<feature type="compositionally biased region" description="Polar residues" evidence="6">
    <location>
        <begin position="11"/>
        <end position="28"/>
    </location>
</feature>
<evidence type="ECO:0000256" key="2">
    <source>
        <dbReference type="ARBA" id="ARBA00022692"/>
    </source>
</evidence>
<feature type="transmembrane region" description="Helical" evidence="7">
    <location>
        <begin position="260"/>
        <end position="280"/>
    </location>
</feature>
<name>A0A2N9G237_FAGSY</name>
<dbReference type="InterPro" id="IPR023271">
    <property type="entry name" value="Aquaporin-like"/>
</dbReference>
<evidence type="ECO:0000256" key="4">
    <source>
        <dbReference type="ARBA" id="ARBA00023136"/>
    </source>
</evidence>
<feature type="transmembrane region" description="Helical" evidence="7">
    <location>
        <begin position="235"/>
        <end position="253"/>
    </location>
</feature>
<dbReference type="Gene3D" id="1.20.1080.10">
    <property type="entry name" value="Glycerol uptake facilitator protein"/>
    <property type="match status" value="1"/>
</dbReference>
<dbReference type="AlphaFoldDB" id="A0A2N9G237"/>
<evidence type="ECO:0000256" key="5">
    <source>
        <dbReference type="RuleBase" id="RU000477"/>
    </source>
</evidence>
<keyword evidence="5" id="KW-0813">Transport</keyword>
<reference evidence="8" key="1">
    <citation type="submission" date="2018-02" db="EMBL/GenBank/DDBJ databases">
        <authorList>
            <person name="Cohen D.B."/>
            <person name="Kent A.D."/>
        </authorList>
    </citation>
    <scope>NUCLEOTIDE SEQUENCE</scope>
</reference>
<protein>
    <submittedName>
        <fullName evidence="8">Uncharacterized protein</fullName>
    </submittedName>
</protein>
<proteinExistence type="inferred from homology"/>
<organism evidence="8">
    <name type="scientific">Fagus sylvatica</name>
    <name type="common">Beechnut</name>
    <dbReference type="NCBI Taxonomy" id="28930"/>
    <lineage>
        <taxon>Eukaryota</taxon>
        <taxon>Viridiplantae</taxon>
        <taxon>Streptophyta</taxon>
        <taxon>Embryophyta</taxon>
        <taxon>Tracheophyta</taxon>
        <taxon>Spermatophyta</taxon>
        <taxon>Magnoliopsida</taxon>
        <taxon>eudicotyledons</taxon>
        <taxon>Gunneridae</taxon>
        <taxon>Pentapetalae</taxon>
        <taxon>rosids</taxon>
        <taxon>fabids</taxon>
        <taxon>Fagales</taxon>
        <taxon>Fagaceae</taxon>
        <taxon>Fagus</taxon>
    </lineage>
</organism>
<dbReference type="PANTHER" id="PTHR47002:SF6">
    <property type="entry name" value="X INTRINSIC PROTEIN"/>
    <property type="match status" value="1"/>
</dbReference>
<dbReference type="GO" id="GO:0015267">
    <property type="term" value="F:channel activity"/>
    <property type="evidence" value="ECO:0007669"/>
    <property type="project" value="InterPro"/>
</dbReference>
<feature type="transmembrane region" description="Helical" evidence="7">
    <location>
        <begin position="377"/>
        <end position="396"/>
    </location>
</feature>
<keyword evidence="4 7" id="KW-0472">Membrane</keyword>
<comment type="subcellular location">
    <subcellularLocation>
        <location evidence="1">Membrane</location>
        <topology evidence="1">Multi-pass membrane protein</topology>
    </subcellularLocation>
</comment>
<evidence type="ECO:0000256" key="3">
    <source>
        <dbReference type="ARBA" id="ARBA00022989"/>
    </source>
</evidence>
<accession>A0A2N9G237</accession>
<comment type="similarity">
    <text evidence="5">Belongs to the MIP/aquaporin (TC 1.A.8) family.</text>
</comment>
<feature type="region of interest" description="Disordered" evidence="6">
    <location>
        <begin position="1"/>
        <end position="67"/>
    </location>
</feature>
<gene>
    <name evidence="8" type="ORF">FSB_LOCUS24709</name>
</gene>
<dbReference type="SUPFAM" id="SSF81338">
    <property type="entry name" value="Aquaporin-like"/>
    <property type="match status" value="1"/>
</dbReference>
<feature type="transmembrane region" description="Helical" evidence="7">
    <location>
        <begin position="292"/>
        <end position="313"/>
    </location>
</feature>
<dbReference type="EMBL" id="OIVN01001706">
    <property type="protein sequence ID" value="SPC96827.1"/>
    <property type="molecule type" value="Genomic_DNA"/>
</dbReference>
<feature type="transmembrane region" description="Helical" evidence="7">
    <location>
        <begin position="325"/>
        <end position="346"/>
    </location>
</feature>